<feature type="chain" id="PRO_5012036653" description="DUF4831 domain-containing protein" evidence="1">
    <location>
        <begin position="22"/>
        <end position="315"/>
    </location>
</feature>
<keyword evidence="3" id="KW-1185">Reference proteome</keyword>
<feature type="signal peptide" evidence="1">
    <location>
        <begin position="1"/>
        <end position="21"/>
    </location>
</feature>
<dbReference type="AlphaFoldDB" id="A0A227PCT7"/>
<organism evidence="2 3">
    <name type="scientific">Flavobacterium araucananum</name>
    <dbReference type="NCBI Taxonomy" id="946678"/>
    <lineage>
        <taxon>Bacteria</taxon>
        <taxon>Pseudomonadati</taxon>
        <taxon>Bacteroidota</taxon>
        <taxon>Flavobacteriia</taxon>
        <taxon>Flavobacteriales</taxon>
        <taxon>Flavobacteriaceae</taxon>
        <taxon>Flavobacterium</taxon>
    </lineage>
</organism>
<accession>A0A227PCT7</accession>
<reference evidence="2 3" key="1">
    <citation type="submission" date="2016-11" db="EMBL/GenBank/DDBJ databases">
        <title>Whole genomes of Flavobacteriaceae.</title>
        <authorList>
            <person name="Stine C."/>
            <person name="Li C."/>
            <person name="Tadesse D."/>
        </authorList>
    </citation>
    <scope>NUCLEOTIDE SEQUENCE [LARGE SCALE GENOMIC DNA]</scope>
    <source>
        <strain evidence="2 3">DSM 24704</strain>
    </source>
</reference>
<comment type="caution">
    <text evidence="2">The sequence shown here is derived from an EMBL/GenBank/DDBJ whole genome shotgun (WGS) entry which is preliminary data.</text>
</comment>
<name>A0A227PCT7_9FLAO</name>
<gene>
    <name evidence="2" type="ORF">B0A64_07665</name>
</gene>
<evidence type="ECO:0000313" key="2">
    <source>
        <dbReference type="EMBL" id="OXG07719.1"/>
    </source>
</evidence>
<protein>
    <recommendedName>
        <fullName evidence="4">DUF4831 domain-containing protein</fullName>
    </recommendedName>
</protein>
<evidence type="ECO:0000256" key="1">
    <source>
        <dbReference type="SAM" id="SignalP"/>
    </source>
</evidence>
<sequence length="315" mass="36825">MKSTYTFFLFFSLLLLQNSCAQNTKKQDTMGTEYITKVKNIYKEIKSYDYNPIYQVRYENYDCPMELYINDVLVVYLAGGGRTAGEQIIQVPQYILKSGIQTTKVKIYPLLDTNKNFEKFVSRDTQLKLRITYQDYEREKNGKYTEVMKFKLPKIDKDLPFVELEGKFTATVPYTLEGWSEGIDLSKEDPLKLEAEVKGRMNEIADLYRNKDIEGLAREQYSRSREIEQSFYSNTKENSEELITELQDGLKESIKTEVLEGKMKLMANGKLVTILINKGPFFNKAIIRDKLKEGFVVYPQYFYRPRPGAKLEIIR</sequence>
<proteinExistence type="predicted"/>
<evidence type="ECO:0000313" key="3">
    <source>
        <dbReference type="Proteomes" id="UP000214684"/>
    </source>
</evidence>
<keyword evidence="1" id="KW-0732">Signal</keyword>
<dbReference type="EMBL" id="MUGS01000009">
    <property type="protein sequence ID" value="OXG07719.1"/>
    <property type="molecule type" value="Genomic_DNA"/>
</dbReference>
<dbReference type="Proteomes" id="UP000214684">
    <property type="component" value="Unassembled WGS sequence"/>
</dbReference>
<evidence type="ECO:0008006" key="4">
    <source>
        <dbReference type="Google" id="ProtNLM"/>
    </source>
</evidence>